<dbReference type="Proteomes" id="UP000827092">
    <property type="component" value="Unassembled WGS sequence"/>
</dbReference>
<evidence type="ECO:0000313" key="1">
    <source>
        <dbReference type="EMBL" id="KAG8179171.1"/>
    </source>
</evidence>
<dbReference type="EMBL" id="JAFNEN010000644">
    <property type="protein sequence ID" value="KAG8179171.1"/>
    <property type="molecule type" value="Genomic_DNA"/>
</dbReference>
<proteinExistence type="predicted"/>
<organism evidence="1 2">
    <name type="scientific">Oedothorax gibbosus</name>
    <dbReference type="NCBI Taxonomy" id="931172"/>
    <lineage>
        <taxon>Eukaryota</taxon>
        <taxon>Metazoa</taxon>
        <taxon>Ecdysozoa</taxon>
        <taxon>Arthropoda</taxon>
        <taxon>Chelicerata</taxon>
        <taxon>Arachnida</taxon>
        <taxon>Araneae</taxon>
        <taxon>Araneomorphae</taxon>
        <taxon>Entelegynae</taxon>
        <taxon>Araneoidea</taxon>
        <taxon>Linyphiidae</taxon>
        <taxon>Erigoninae</taxon>
        <taxon>Oedothorax</taxon>
    </lineage>
</organism>
<dbReference type="AlphaFoldDB" id="A0AAV6U670"/>
<reference evidence="1 2" key="1">
    <citation type="journal article" date="2022" name="Nat. Ecol. Evol.">
        <title>A masculinizing supergene underlies an exaggerated male reproductive morph in a spider.</title>
        <authorList>
            <person name="Hendrickx F."/>
            <person name="De Corte Z."/>
            <person name="Sonet G."/>
            <person name="Van Belleghem S.M."/>
            <person name="Kostlbacher S."/>
            <person name="Vangestel C."/>
        </authorList>
    </citation>
    <scope>NUCLEOTIDE SEQUENCE [LARGE SCALE GENOMIC DNA]</scope>
    <source>
        <strain evidence="1">W744_W776</strain>
    </source>
</reference>
<sequence>MVTQLNAKRYDVIFDQYFSPSIKDYERFLRHESTYLEFIITGPDQVRPSDFAKELKNIRFKQALADFLILHWSTDEMVPFIGNKNIVVNFKRCHSLTVINNAIMSDIDENADTKIIHHICNIDAQANFVIRCSNTDIAAIMLGNMRHLKHSHVWMLIGVGNKVRYVDITTVYEHLGPSLSRCLPGFHAITGCDYNPAF</sequence>
<keyword evidence="2" id="KW-1185">Reference proteome</keyword>
<comment type="caution">
    <text evidence="1">The sequence shown here is derived from an EMBL/GenBank/DDBJ whole genome shotgun (WGS) entry which is preliminary data.</text>
</comment>
<protein>
    <submittedName>
        <fullName evidence="1">Uncharacterized protein</fullName>
    </submittedName>
</protein>
<name>A0AAV6U670_9ARAC</name>
<gene>
    <name evidence="1" type="ORF">JTE90_024375</name>
</gene>
<accession>A0AAV6U670</accession>
<evidence type="ECO:0000313" key="2">
    <source>
        <dbReference type="Proteomes" id="UP000827092"/>
    </source>
</evidence>